<dbReference type="PANTHER" id="PTHR10151">
    <property type="entry name" value="ECTONUCLEOTIDE PYROPHOSPHATASE/PHOSPHODIESTERASE"/>
    <property type="match status" value="1"/>
</dbReference>
<dbReference type="GeneID" id="14402025"/>
<dbReference type="InterPro" id="IPR017850">
    <property type="entry name" value="Alkaline_phosphatase_core_sf"/>
</dbReference>
<organism evidence="1 2">
    <name type="scientific">Natronococcus occultus SP4</name>
    <dbReference type="NCBI Taxonomy" id="694430"/>
    <lineage>
        <taxon>Archaea</taxon>
        <taxon>Methanobacteriati</taxon>
        <taxon>Methanobacteriota</taxon>
        <taxon>Stenosarchaea group</taxon>
        <taxon>Halobacteria</taxon>
        <taxon>Halobacteriales</taxon>
        <taxon>Natrialbaceae</taxon>
        <taxon>Natronococcus</taxon>
    </lineage>
</organism>
<evidence type="ECO:0000313" key="2">
    <source>
        <dbReference type="Proteomes" id="UP000010878"/>
    </source>
</evidence>
<evidence type="ECO:0000313" key="1">
    <source>
        <dbReference type="EMBL" id="AGB36760.1"/>
    </source>
</evidence>
<dbReference type="EMBL" id="CP003929">
    <property type="protein sequence ID" value="AGB36760.1"/>
    <property type="molecule type" value="Genomic_DNA"/>
</dbReference>
<dbReference type="Pfam" id="PF01663">
    <property type="entry name" value="Phosphodiest"/>
    <property type="match status" value="1"/>
</dbReference>
<sequence>MRASLESRLRERTAEDGVVVPDYDEYCVANVPETALSLLADGFERRLPEDVLGDVATDVDNVVVFLLDGFGYEHWKRHRGAHPFLRRLEDAGTVAPLTTIYPSETAAALTTVSTGSVPVEHGLLGWFQYLESAGRIVETLPFRTLEGDPLADVSPSSSATELCTGRSIYERAERAGIDTYAIQPAEFVESGYTRATTAGATRVGYDTATDLALSIRRALEVSADPAYVYAYEPTIDAISHAEGTGTERYRQNLAAVLERLQHELIKRLDPELAERTLLVVTADHGIVDTAPDENVVMTDWEAWPSLRETFRRGADGDPRLPTGSPRNVHFHVRPDRLEDARGIVEANLDGRTFTREEALECGLFGPGEPSALFERRCGELIAVHRNRGLWWAEMDSIGMHGGLTDQEMLVPLAAARLDALRAGR</sequence>
<dbReference type="PANTHER" id="PTHR10151:SF120">
    <property type="entry name" value="BIS(5'-ADENOSYL)-TRIPHOSPHATASE"/>
    <property type="match status" value="1"/>
</dbReference>
<keyword evidence="2" id="KW-1185">Reference proteome</keyword>
<protein>
    <submittedName>
        <fullName evidence="1">Putative AP superfamily protein</fullName>
    </submittedName>
</protein>
<dbReference type="AlphaFoldDB" id="L0JWS5"/>
<name>L0JWS5_9EURY</name>
<dbReference type="KEGG" id="nou:Natoc_0911"/>
<dbReference type="Proteomes" id="UP000010878">
    <property type="component" value="Chromosome"/>
</dbReference>
<dbReference type="OrthoDB" id="33550at2157"/>
<dbReference type="InterPro" id="IPR002591">
    <property type="entry name" value="Phosphodiest/P_Trfase"/>
</dbReference>
<dbReference type="SUPFAM" id="SSF53649">
    <property type="entry name" value="Alkaline phosphatase-like"/>
    <property type="match status" value="1"/>
</dbReference>
<gene>
    <name evidence="1" type="ORF">Natoc_0911</name>
</gene>
<proteinExistence type="predicted"/>
<dbReference type="Gene3D" id="3.40.720.10">
    <property type="entry name" value="Alkaline Phosphatase, subunit A"/>
    <property type="match status" value="1"/>
</dbReference>
<dbReference type="GO" id="GO:0016787">
    <property type="term" value="F:hydrolase activity"/>
    <property type="evidence" value="ECO:0007669"/>
    <property type="project" value="UniProtKB-ARBA"/>
</dbReference>
<reference evidence="1 2" key="1">
    <citation type="submission" date="2012-11" db="EMBL/GenBank/DDBJ databases">
        <title>FINISHED of Natronococcus occultus SP4, DSM 3396.</title>
        <authorList>
            <consortium name="DOE Joint Genome Institute"/>
            <person name="Eisen J."/>
            <person name="Huntemann M."/>
            <person name="Wei C.-L."/>
            <person name="Han J."/>
            <person name="Detter J.C."/>
            <person name="Han C."/>
            <person name="Tapia R."/>
            <person name="Chen A."/>
            <person name="Kyrpides N."/>
            <person name="Mavromatis K."/>
            <person name="Markowitz V."/>
            <person name="Szeto E."/>
            <person name="Ivanova N."/>
            <person name="Mikhailova N."/>
            <person name="Ovchinnikova G."/>
            <person name="Pagani I."/>
            <person name="Pati A."/>
            <person name="Goodwin L."/>
            <person name="Nordberg H.P."/>
            <person name="Cantor M.N."/>
            <person name="Hua S.X."/>
            <person name="Woyke T."/>
            <person name="Eisen J."/>
            <person name="Klenk H.-P."/>
            <person name="Klenk H.-P."/>
        </authorList>
    </citation>
    <scope>NUCLEOTIDE SEQUENCE [LARGE SCALE GENOMIC DNA]</scope>
    <source>
        <strain evidence="1 2">SP4</strain>
    </source>
</reference>
<dbReference type="HOGENOM" id="CLU_039939_1_0_2"/>
<dbReference type="STRING" id="694430.Natoc_0911"/>
<accession>L0JWS5</accession>
<dbReference type="eggNOG" id="arCOG01378">
    <property type="taxonomic scope" value="Archaea"/>
</dbReference>
<dbReference type="RefSeq" id="WP_015320214.1">
    <property type="nucleotide sequence ID" value="NC_019974.1"/>
</dbReference>